<dbReference type="RefSeq" id="WP_183430176.1">
    <property type="nucleotide sequence ID" value="NZ_BAAFZP010000001.1"/>
</dbReference>
<name>A0ABQ0GZQ7_9HYPH</name>
<organism evidence="1 2">
    <name type="scientific">Phyllobacterium phragmitis</name>
    <dbReference type="NCBI Taxonomy" id="2670329"/>
    <lineage>
        <taxon>Bacteria</taxon>
        <taxon>Pseudomonadati</taxon>
        <taxon>Pseudomonadota</taxon>
        <taxon>Alphaproteobacteria</taxon>
        <taxon>Hyphomicrobiales</taxon>
        <taxon>Phyllobacteriaceae</taxon>
        <taxon>Phyllobacterium</taxon>
    </lineage>
</organism>
<dbReference type="EMBL" id="BAAFZP010000001">
    <property type="protein sequence ID" value="GAB1582145.1"/>
    <property type="molecule type" value="Genomic_DNA"/>
</dbReference>
<comment type="caution">
    <text evidence="1">The sequence shown here is derived from an EMBL/GenBank/DDBJ whole genome shotgun (WGS) entry which is preliminary data.</text>
</comment>
<evidence type="ECO:0000313" key="2">
    <source>
        <dbReference type="Proteomes" id="UP001628091"/>
    </source>
</evidence>
<proteinExistence type="predicted"/>
<reference evidence="1 2" key="1">
    <citation type="submission" date="2024-10" db="EMBL/GenBank/DDBJ databases">
        <title>Isolation, draft genome sequencing and identification of Phyllobacterium sp. NSA23, isolated from leaf soil.</title>
        <authorList>
            <person name="Akita H."/>
        </authorList>
    </citation>
    <scope>NUCLEOTIDE SEQUENCE [LARGE SCALE GENOMIC DNA]</scope>
    <source>
        <strain evidence="1 2">NSA23</strain>
    </source>
</reference>
<gene>
    <name evidence="1" type="ORF">PPNSA23_20880</name>
</gene>
<protein>
    <submittedName>
        <fullName evidence="1">Uncharacterized protein</fullName>
    </submittedName>
</protein>
<accession>A0ABQ0GZQ7</accession>
<dbReference type="Proteomes" id="UP001628091">
    <property type="component" value="Unassembled WGS sequence"/>
</dbReference>
<evidence type="ECO:0000313" key="1">
    <source>
        <dbReference type="EMBL" id="GAB1582145.1"/>
    </source>
</evidence>
<keyword evidence="2" id="KW-1185">Reference proteome</keyword>
<sequence>MQPRETYVLNAVSALIRAERETNEELHQAICHRRLPDDVLGCLTGYRISNAEPDDYSASEEFDQPVAPRRRFGFWRRKVRRFPTSF</sequence>